<feature type="region of interest" description="Disordered" evidence="1">
    <location>
        <begin position="1"/>
        <end position="23"/>
    </location>
</feature>
<gene>
    <name evidence="2" type="ORF">AMTR_s00062p00157320</name>
</gene>
<organism evidence="2 3">
    <name type="scientific">Amborella trichopoda</name>
    <dbReference type="NCBI Taxonomy" id="13333"/>
    <lineage>
        <taxon>Eukaryota</taxon>
        <taxon>Viridiplantae</taxon>
        <taxon>Streptophyta</taxon>
        <taxon>Embryophyta</taxon>
        <taxon>Tracheophyta</taxon>
        <taxon>Spermatophyta</taxon>
        <taxon>Magnoliopsida</taxon>
        <taxon>Amborellales</taxon>
        <taxon>Amborellaceae</taxon>
        <taxon>Amborella</taxon>
    </lineage>
</organism>
<evidence type="ECO:0000313" key="2">
    <source>
        <dbReference type="EMBL" id="ERN19648.1"/>
    </source>
</evidence>
<evidence type="ECO:0000256" key="1">
    <source>
        <dbReference type="SAM" id="MobiDB-lite"/>
    </source>
</evidence>
<reference evidence="3" key="1">
    <citation type="journal article" date="2013" name="Science">
        <title>The Amborella genome and the evolution of flowering plants.</title>
        <authorList>
            <consortium name="Amborella Genome Project"/>
        </authorList>
    </citation>
    <scope>NUCLEOTIDE SEQUENCE [LARGE SCALE GENOMIC DNA]</scope>
</reference>
<feature type="compositionally biased region" description="Polar residues" evidence="1">
    <location>
        <begin position="95"/>
        <end position="110"/>
    </location>
</feature>
<dbReference type="Proteomes" id="UP000017836">
    <property type="component" value="Unassembled WGS sequence"/>
</dbReference>
<dbReference type="AlphaFoldDB" id="U5DGU3"/>
<protein>
    <submittedName>
        <fullName evidence="2">Uncharacterized protein</fullName>
    </submittedName>
</protein>
<feature type="region of interest" description="Disordered" evidence="1">
    <location>
        <begin position="78"/>
        <end position="110"/>
    </location>
</feature>
<feature type="compositionally biased region" description="Basic and acidic residues" evidence="1">
    <location>
        <begin position="83"/>
        <end position="94"/>
    </location>
</feature>
<sequence>MMEGPNGMMEGPKNQKLTNNGNMYEGDMYEGEFHQMRSSGVGFITIMKVGDMKGIRLMVNGVMDRAMAVGFSPVRMEADTLETENHKHEREPKTSETGARNKSMSVNQKS</sequence>
<name>U5DGU3_AMBTC</name>
<dbReference type="HOGENOM" id="CLU_2174381_0_0_1"/>
<dbReference type="Gramene" id="ERN19648">
    <property type="protein sequence ID" value="ERN19648"/>
    <property type="gene ID" value="AMTR_s00062p00157320"/>
</dbReference>
<keyword evidence="3" id="KW-1185">Reference proteome</keyword>
<feature type="compositionally biased region" description="Low complexity" evidence="1">
    <location>
        <begin position="1"/>
        <end position="12"/>
    </location>
</feature>
<proteinExistence type="predicted"/>
<accession>U5DGU3</accession>
<evidence type="ECO:0000313" key="3">
    <source>
        <dbReference type="Proteomes" id="UP000017836"/>
    </source>
</evidence>
<dbReference type="EMBL" id="KI392068">
    <property type="protein sequence ID" value="ERN19648.1"/>
    <property type="molecule type" value="Genomic_DNA"/>
</dbReference>